<dbReference type="InterPro" id="IPR042219">
    <property type="entry name" value="AAA_lid_11_sf"/>
</dbReference>
<dbReference type="FunFam" id="1.10.8.720:FF:000002">
    <property type="entry name" value="Dynein heavy chain 9, axonemal"/>
    <property type="match status" value="1"/>
</dbReference>
<sequence>MFGDNSPKPTEEIASLVEDVFLPILNNPANQASWPKPIADNISKRVFAFKNKTYQIRGSLKGLTLLPMPSGIEKVYNASLALLEHGESSLDLELKSSFESIVLQWASVVNDVLQQSSELAFADGRQPTPNAEIEFWNSRSKNLDCIFDQLRDPRVKKMSEYLELTNSSYLSCFKCMFEDILAGIAESKNITVYLKAAKPRFDIFEDSEFLDVASFVQSLCHSIGLLWANSSYYCSNARIIILLKEVANLFVQGASLQLDPGAVFQQEPEDVVIKFDKCISIIDSFFVAFNEVRSNIVSYFKAENVQPKTWTFHPRTVFQRLMDFTDRLHLIRSILSTGIEFQKLERVEIGGIRGRVLSTRCEELLDEFQKQYVNFVNITYDFLSPENKLILKENETFVNKCKDFYNRLACIFELVLEDCYTLESIFKFVNITGTLLEMPIIKDVVAEKFKNILEIFEQDVDTVKEIYDEDKKRGIPIDKYFPPIAGHVWWLNKLKMRILKTGEDLKVFEHKIMQTAQAKQIFTKWEHMMEILNNEQIDVLSEWNQSVPNVISTSISKMHLLRVDNLLKLNFDAELDAALKEVRYLKYLEITDIAPEAMSLFNRSEELFNSTQQLSKIVEWYNYFKNGTIPEEYALFEGEVKNLDVQINFLTTSMSWKTNNTEHIELVYSTMKQLYDRVTKAQNNVNQVLNNINAFGKEPIYERKEGDKCALLYLDERAIQLEKRYEQITAIAENAKLAMKENYCLFFNVSEEELNPVVEEPPPPPPVIEEPKKGKPDPKKDDKSKGKGKEVKKEVVVEEISPLQKAREEAEKLAKERDVFWRPYEIYVDHSISDAFAVAVEGSLDLLYRETSIAKNPNCPLFELVLELHDVNIVYIPSIDYDDPDGFLALIQALVDDMYCMGKYMTRIDTQSTQTDYYNDVVNNDKINEKYVGLLTRVKNALDAAEEYLTNFDDYTYLWTDDRQEYLNQFLLYGRQLTVEELEMLATENNPGIKRTPPTTMQFKETIDMYQNLYKSIQLLETEKVISGWLRIDARPLRQAILNTVCKWSNMFKKHLYDYVINSLDELDQFCQEAIAAMQVTLTEDDYEGLITVMGYLIKIRDRQAATDVMFEPIKEMMALLKEYGMEFAEEVYVKLQEVPDKWNQCKKIAVATKQAVGPLQTIQIAAVRRRVGLFDVRQAMHRDVFKKSKFFEWGCKNVYALFDQQNKELTDFEQELEKLTEQSNLFDLQMTEYRLLKLSRKELRQLKQLWDFVHVVLSSMDEWKQTLWKKIDVEAMEMELKRFGKEVRGMDKELRGWNVYIEMESILKNMLTSLRAVTELQNPAIRDRHWIQLMQATKVKFVLDESTTLNDLLLLNLHEYEEEVKTIVDKSVKEMAMEKTLKELNQNWVNLEFEIEIHERSKLKLLKMTEEMQEMLEDNQVQLQNMMSSKFIEYFYTEVSDWQMKLSTTDQVVQVCFEVQRKWCYLESIFIGSEDIRNQLPEDSRRFDRVDREFKEILGEMVRVLNVIKATNKPGLFQKLDKMLDELVLCEKALNDYLETKRLAFPRFYFVSSSDLLDILSTGNQPPLVARHLTKLFDSLAKLKFAVEGGKETKRSTAMGSKENDEWVPFTLDCDCNGKVEIWLNRVIDSMRVTLHASFAESVIAYESQAREVWLFDYPAQPALCGTQIWWTTEVNMAFARLEEGYENALKDYQKKQIAQLNALIILLLGDLTVGDRQKIMTICTIDVHSRDVVAKMILLKVENSQAFQWQSQLRHRWDVKVNNCFANICDAQFLYQYEYLGNTPRLVITPLTDRCYITLTQSLHLVMGGAPAGPAGTGKTETTKDLGKALGIMVYVFNCSEQMDYKSVGNIYKGLAQTGTWGCFDEFNRISVEVLSVVAVQVKSIQDAIKTKKVRFNFQGEDIAMIPTIGIFITMNPGYAGRTELPENLKALFRPCAMVVPDFALICEIMLVAEGFQEARLLARKFITLYTLCKELLSKQDHYDWGLRAIKSVLVVAGSLRRGDRNRPEDQVLMRALRDFNIPKIVTDDVLVFMGLIGDLFPALDVPRKRVPEFEKMVKQSAVDLNLQPEDGFILKVVQLEELFAVRHSVFILGFAGTGKTCVWKTLNKTYANQKRKPYYNDLNPKAVTNDELFGIINPATREWKDGLFSVIMRDMANMTGDGPKWIILDGDIDPMWIESLNTLMDDNKVLTLASNERIALNKSMRLLFEISNLRTATPATVSRAGILYINPADLGWNPYVASWIDTRSETEKTNLMIFFDKYIPPCLEMVKSKLKKITPIVEIAHIHMLCYLLESFLNPQYLPPDCPKDWYEIYFVYALIWAFGSALFQDQLVDWRNEFSKWFTNEFKTVKFPMAGTVFHYYLDNETKRFLPWSELTPNFELDMDIPLQATLVNTAETVRVRYFMDILVANKHPVMLVGGAGSGKTVIVQDKLSSLSENYAVTNVPFNFYTTSEMLQRVLENPLEKKAGRVYAPPGGKVMIYFIDDMNMPEVDKYFTVQPHTLLRQWMDYQHWYDRQKLSLKDIHNIQFISSMNPTAGSFTIDPRLQRHFCVFAISFPTQDACYHIYSSIFYQHLKNPINKYHASVQSQCEKIVNAALQLHTRVSQTFLPTAIKFHYVFNLRDLSNVFQGILFTDGNAVPNMSGIIRLWMHESLRVYSDKLVDAKDQESFFKLIQEVAKKGFEEINENEIFAKPLIYCHFAEGMGDPKYLPINEYATLSKLLAEALSGYNDLVAAMNLVLFEDAMNHICRINRIMESPRGNALLVGVGGSGKQSLTRLAAFISSLDVFQVQLRKGFTMTDLKANIAVLYIKAGLKNVSTVFLMTDAQVAEEAWLVVINDMLASGEVPDLLADDEIENIMNVVKGEVKASGVEDTKENCWKFYINRCRKLIKIVLCFSPVGSTLRIRGRKFPAVISCTAIDWFQEWPKEALQSVSEKFLKDIECLPKGLLKSVSQFMSYVHVVVNEMSAVYLQNEKRYNYTTPKTFLEQISLYSKLLTEKMNNLEYSIVRLENGLLKLASTAEEVDGLQEVLAVQQVVLAEKNEAADKLIVVLGVENEKVEAEKMIATEEEEKVKIIEEDVTVKAKICTEDLAKAEPALLAAQEALNTLNKNNLTELKSFGSPPEAVVNVTAAVLVLFSPKGKIPKDRSWKECKLMMSKVDQFLNDLIYYDKENMSPDVVKATLEYLKDPEFTPEIILAKSIAAAGLCSWVTNILKFYEVYVVVEPKRKALAKANQELSDARAKLVELNKKLTYLEEQLGGLRADFEEATDAKLRCQAEADATTLMIDLAHRLVNGLASEKVRWIESVANYRSSGVRMPGDILLLTGFISYVGCFTRRYRLELMNNYWLPCLQSLPVPIPMTVGLDPLSLLTDDAQIAKWNNEGLPNDRMSTENATILTNSARWPLMIDPQLQGIKWIKTKYGAQLTIIRLTMKNYLDIIERCISNGQVILLENIEETVDAVLDPIMGRVLIKKGKAIKIGDKDVDYDPRFRLILHTKLANPHYKPEIQAQTTLINFTVTRDGLEEQLLGEVVKTERPDLEQLKSNLTKQQNDFKITLKTCEDNLLERLSSATGNILGDVALVENLERTKKTAAEIQIKVVEAKVTSAKIDEAREHYRPAAIRGSLLYFILNDLNRINAIYQFSLKAFTVVFLNALYRAVPAEKVKDRVINLLDSISFMVFMYTSRGLYECDKLIFLAQMSFQILLRDDEIKTDELDFLLRFPAMATISPFEFLSHMSWGGIKTLSGMEEFKNLDKDIEGSVNRWKKFVESECPEKEKFPGEWKNKSALQRLCMMRALRPDRMTYAVGAFVDEKMGTKYTQSRTVPFAKSYEETSNTTPTFFILSPGVNPLKDVEALGKQLGFTFDGGNFHSVSLGQGQEIVAERAIDVAAELGDWVILQNIHLVARWLASLEKKMEQHIEDAHDNYRLYLSAESGGDPRVCVIPQGILESSIKITNEPPTGMFANLHKALDNFNQEILEMCTKEAEFKAILFALCYFHAVVAERRKFGPQGWNRNYPFNVGDLTISVNVLFNYLEGNNKVPWDDLRYLFGEIMYGGHITDDWDRRLCKTYLIEFMQPELLDGELFYAPGFLAPPNTDYLGYHRYIDERLPPESPYLYGLHPNAEIGFLTNLSENLFKTIFELQPRDTGGGGGGGASREEKVKGAIEDIIDKLSDAFPITEMMAKVEDRTPFIIVAFQECERMNMLTNEMKRSVKELQLGLKGELTITSDMEVLEEALFMDNVPVTWSAKAYPSTLPLAQWFADLSIRIKELENWVGDFQMPPAIWLGGFFNPQSFLTAIMQQTARKNEWPLDKMCLMTDVTKKQREDLSGAPREGANVCGLFMEGARWDTGTGSIADSKLKELFPIVPVIFIKAITQDKQELKNMYDCPVYKTRGRGPTLQIGVDSANWQDDQAEVLELNDEELLESNSDIITENAIDKSGQIVSNLKLQPNNIESTNSFQQNALKER</sequence>
<dbReference type="InterPro" id="IPR004273">
    <property type="entry name" value="Dynein_heavy_D6_P-loop"/>
</dbReference>
<evidence type="ECO:0000256" key="7">
    <source>
        <dbReference type="ARBA" id="ARBA00022840"/>
    </source>
</evidence>
<dbReference type="FunFam" id="3.10.490.20:FF:000009">
    <property type="entry name" value="Dynein heavy chain 4"/>
    <property type="match status" value="1"/>
</dbReference>
<gene>
    <name evidence="27" type="ORF">RN001_001095</name>
</gene>
<dbReference type="Gene3D" id="1.20.920.30">
    <property type="match status" value="1"/>
</dbReference>
<feature type="domain" description="Dynein heavy chain AAA 5 extension" evidence="23">
    <location>
        <begin position="2261"/>
        <end position="2378"/>
    </location>
</feature>
<dbReference type="InterPro" id="IPR041589">
    <property type="entry name" value="DNAH3_AAA_lid_1"/>
</dbReference>
<dbReference type="GO" id="GO:0045505">
    <property type="term" value="F:dynein intermediate chain binding"/>
    <property type="evidence" value="ECO:0007669"/>
    <property type="project" value="InterPro"/>
</dbReference>
<dbReference type="InterPro" id="IPR035699">
    <property type="entry name" value="AAA_6"/>
</dbReference>
<keyword evidence="12" id="KW-0206">Cytoskeleton</keyword>
<evidence type="ECO:0000259" key="25">
    <source>
        <dbReference type="Pfam" id="PF18198"/>
    </source>
</evidence>
<evidence type="ECO:0000259" key="21">
    <source>
        <dbReference type="Pfam" id="PF12780"/>
    </source>
</evidence>
<dbReference type="Gene3D" id="1.10.8.710">
    <property type="match status" value="1"/>
</dbReference>
<feature type="domain" description="Dynein heavy chain region D6 P-loop" evidence="16">
    <location>
        <begin position="3838"/>
        <end position="3958"/>
    </location>
</feature>
<dbReference type="Pfam" id="PF08393">
    <property type="entry name" value="DHC_N2"/>
    <property type="match status" value="1"/>
</dbReference>
<feature type="coiled-coil region" evidence="14">
    <location>
        <begin position="3233"/>
        <end position="3267"/>
    </location>
</feature>
<evidence type="ECO:0000259" key="18">
    <source>
        <dbReference type="Pfam" id="PF08393"/>
    </source>
</evidence>
<dbReference type="InterPro" id="IPR035706">
    <property type="entry name" value="AAA_9"/>
</dbReference>
<comment type="caution">
    <text evidence="27">The sequence shown here is derived from an EMBL/GenBank/DDBJ whole genome shotgun (WGS) entry which is preliminary data.</text>
</comment>
<dbReference type="FunFam" id="3.40.50.300:FF:002141">
    <property type="entry name" value="Dynein heavy chain"/>
    <property type="match status" value="1"/>
</dbReference>
<dbReference type="Gene3D" id="1.20.920.20">
    <property type="match status" value="1"/>
</dbReference>
<evidence type="ECO:0000256" key="8">
    <source>
        <dbReference type="ARBA" id="ARBA00023017"/>
    </source>
</evidence>
<dbReference type="Gene3D" id="1.10.472.130">
    <property type="match status" value="1"/>
</dbReference>
<dbReference type="FunFam" id="1.10.287.2620:FF:000004">
    <property type="entry name" value="Dynein axonemal heavy chain 17"/>
    <property type="match status" value="1"/>
</dbReference>
<evidence type="ECO:0000259" key="24">
    <source>
        <dbReference type="Pfam" id="PF17857"/>
    </source>
</evidence>
<feature type="domain" description="Dynein heavy chain 3 AAA+ lid" evidence="24">
    <location>
        <begin position="2597"/>
        <end position="2692"/>
    </location>
</feature>
<evidence type="ECO:0000256" key="1">
    <source>
        <dbReference type="ARBA" id="ARBA00004430"/>
    </source>
</evidence>
<evidence type="ECO:0000256" key="3">
    <source>
        <dbReference type="ARBA" id="ARBA00022490"/>
    </source>
</evidence>
<dbReference type="PANTHER" id="PTHR46532:SF11">
    <property type="entry name" value="DYNEIN AXONEMAL HEAVY CHAIN 12"/>
    <property type="match status" value="1"/>
</dbReference>
<evidence type="ECO:0000256" key="5">
    <source>
        <dbReference type="ARBA" id="ARBA00022737"/>
    </source>
</evidence>
<dbReference type="Pfam" id="PF12781">
    <property type="entry name" value="AAA_9"/>
    <property type="match status" value="1"/>
</dbReference>
<dbReference type="InterPro" id="IPR042222">
    <property type="entry name" value="Dynein_2_N"/>
</dbReference>
<dbReference type="Pfam" id="PF17852">
    <property type="entry name" value="Dynein_AAA_lid"/>
    <property type="match status" value="1"/>
</dbReference>
<dbReference type="Proteomes" id="UP001353858">
    <property type="component" value="Unassembled WGS sequence"/>
</dbReference>
<feature type="domain" description="Dynein heavy chain linker" evidence="18">
    <location>
        <begin position="1240"/>
        <end position="1642"/>
    </location>
</feature>
<dbReference type="InterPro" id="IPR026983">
    <property type="entry name" value="DHC"/>
</dbReference>
<dbReference type="GO" id="GO:0051959">
    <property type="term" value="F:dynein light intermediate chain binding"/>
    <property type="evidence" value="ECO:0007669"/>
    <property type="project" value="InterPro"/>
</dbReference>
<keyword evidence="8" id="KW-0243">Dynein</keyword>
<keyword evidence="10" id="KW-0969">Cilium</keyword>
<feature type="domain" description="Dynein heavy chain AAA module D4" evidence="21">
    <location>
        <begin position="2739"/>
        <end position="2998"/>
    </location>
</feature>
<evidence type="ECO:0000256" key="4">
    <source>
        <dbReference type="ARBA" id="ARBA00022701"/>
    </source>
</evidence>
<evidence type="ECO:0000259" key="20">
    <source>
        <dbReference type="Pfam" id="PF12777"/>
    </source>
</evidence>
<dbReference type="InterPro" id="IPR024317">
    <property type="entry name" value="Dynein_heavy_chain_D4_dom"/>
</dbReference>
<dbReference type="InterPro" id="IPR041228">
    <property type="entry name" value="Dynein_C"/>
</dbReference>
<dbReference type="Gene3D" id="1.20.140.100">
    <property type="entry name" value="Dynein heavy chain, N-terminal domain 2"/>
    <property type="match status" value="1"/>
</dbReference>
<dbReference type="Gene3D" id="6.10.140.1060">
    <property type="match status" value="1"/>
</dbReference>
<dbReference type="GO" id="GO:0097729">
    <property type="term" value="C:9+2 motile cilium"/>
    <property type="evidence" value="ECO:0007669"/>
    <property type="project" value="UniProtKB-ARBA"/>
</dbReference>
<keyword evidence="13" id="KW-0966">Cell projection</keyword>
<dbReference type="InterPro" id="IPR027417">
    <property type="entry name" value="P-loop_NTPase"/>
</dbReference>
<evidence type="ECO:0000256" key="13">
    <source>
        <dbReference type="ARBA" id="ARBA00023273"/>
    </source>
</evidence>
<dbReference type="InterPro" id="IPR043160">
    <property type="entry name" value="Dynein_C_barrel"/>
</dbReference>
<dbReference type="InterPro" id="IPR042228">
    <property type="entry name" value="Dynein_linker_3"/>
</dbReference>
<dbReference type="FunFam" id="3.40.50.300:FF:000667">
    <property type="entry name" value="Dynein axonemal heavy chain 11"/>
    <property type="match status" value="1"/>
</dbReference>
<dbReference type="InterPro" id="IPR041466">
    <property type="entry name" value="Dynein_AAA5_ext"/>
</dbReference>
<dbReference type="FunFam" id="1.10.8.710:FF:000002">
    <property type="entry name" value="dynein heavy chain 17, axonemal"/>
    <property type="match status" value="1"/>
</dbReference>
<evidence type="ECO:0000259" key="22">
    <source>
        <dbReference type="Pfam" id="PF12781"/>
    </source>
</evidence>
<feature type="compositionally biased region" description="Basic and acidic residues" evidence="15">
    <location>
        <begin position="769"/>
        <end position="791"/>
    </location>
</feature>
<dbReference type="Pfam" id="PF12780">
    <property type="entry name" value="AAA_8"/>
    <property type="match status" value="1"/>
</dbReference>
<evidence type="ECO:0000259" key="19">
    <source>
        <dbReference type="Pfam" id="PF12774"/>
    </source>
</evidence>
<dbReference type="FunFam" id="3.40.50.300:FF:000219">
    <property type="entry name" value="Dynein axonemal heavy chain 17"/>
    <property type="match status" value="1"/>
</dbReference>
<keyword evidence="5" id="KW-0677">Repeat</keyword>
<keyword evidence="6" id="KW-0547">Nucleotide-binding</keyword>
<keyword evidence="3" id="KW-0963">Cytoplasm</keyword>
<dbReference type="InterPro" id="IPR041658">
    <property type="entry name" value="AAA_lid_11"/>
</dbReference>
<dbReference type="Gene3D" id="1.10.8.720">
    <property type="entry name" value="Region D6 of dynein motor"/>
    <property type="match status" value="1"/>
</dbReference>
<feature type="compositionally biased region" description="Pro residues" evidence="15">
    <location>
        <begin position="759"/>
        <end position="768"/>
    </location>
</feature>
<proteinExistence type="inferred from homology"/>
<keyword evidence="4" id="KW-0493">Microtubule</keyword>
<evidence type="ECO:0000256" key="9">
    <source>
        <dbReference type="ARBA" id="ARBA00023054"/>
    </source>
</evidence>
<dbReference type="PANTHER" id="PTHR46532">
    <property type="entry name" value="MALE FERTILITY FACTOR KL5"/>
    <property type="match status" value="1"/>
</dbReference>
<keyword evidence="9 14" id="KW-0175">Coiled coil</keyword>
<dbReference type="Pfam" id="PF12774">
    <property type="entry name" value="AAA_6"/>
    <property type="match status" value="1"/>
</dbReference>
<dbReference type="FunFam" id="1.20.1270.280:FF:000003">
    <property type="entry name" value="Dynein axonemal heavy chain 17"/>
    <property type="match status" value="1"/>
</dbReference>
<evidence type="ECO:0000259" key="16">
    <source>
        <dbReference type="Pfam" id="PF03028"/>
    </source>
</evidence>
<dbReference type="FunFam" id="1.10.8.1220:FF:000001">
    <property type="entry name" value="Dynein axonemal heavy chain 5"/>
    <property type="match status" value="1"/>
</dbReference>
<dbReference type="FunFam" id="1.20.58.1120:FF:000002">
    <property type="entry name" value="Dynein heavy chain 9, axonemal"/>
    <property type="match status" value="1"/>
</dbReference>
<evidence type="ECO:0000259" key="17">
    <source>
        <dbReference type="Pfam" id="PF08385"/>
    </source>
</evidence>
<organism evidence="27 28">
    <name type="scientific">Aquatica leii</name>
    <dbReference type="NCBI Taxonomy" id="1421715"/>
    <lineage>
        <taxon>Eukaryota</taxon>
        <taxon>Metazoa</taxon>
        <taxon>Ecdysozoa</taxon>
        <taxon>Arthropoda</taxon>
        <taxon>Hexapoda</taxon>
        <taxon>Insecta</taxon>
        <taxon>Pterygota</taxon>
        <taxon>Neoptera</taxon>
        <taxon>Endopterygota</taxon>
        <taxon>Coleoptera</taxon>
        <taxon>Polyphaga</taxon>
        <taxon>Elateriformia</taxon>
        <taxon>Elateroidea</taxon>
        <taxon>Lampyridae</taxon>
        <taxon>Luciolinae</taxon>
        <taxon>Aquatica</taxon>
    </lineage>
</organism>
<dbReference type="Gene3D" id="3.20.180.20">
    <property type="entry name" value="Dynein heavy chain, N-terminal domain 2"/>
    <property type="match status" value="1"/>
</dbReference>
<dbReference type="Pfam" id="PF17857">
    <property type="entry name" value="AAA_lid_1"/>
    <property type="match status" value="1"/>
</dbReference>
<comment type="subcellular location">
    <subcellularLocation>
        <location evidence="1">Cytoplasm</location>
        <location evidence="1">Cytoskeleton</location>
        <location evidence="1">Cilium axoneme</location>
    </subcellularLocation>
</comment>
<evidence type="ECO:0000256" key="11">
    <source>
        <dbReference type="ARBA" id="ARBA00023175"/>
    </source>
</evidence>
<dbReference type="Gene3D" id="1.20.1270.280">
    <property type="match status" value="1"/>
</dbReference>
<keyword evidence="28" id="KW-1185">Reference proteome</keyword>
<feature type="domain" description="Dynein heavy chain hydrolytic ATP-binding dynein motor region" evidence="19">
    <location>
        <begin position="1777"/>
        <end position="2103"/>
    </location>
</feature>
<feature type="region of interest" description="Disordered" evidence="15">
    <location>
        <begin position="755"/>
        <end position="791"/>
    </location>
</feature>
<dbReference type="GO" id="GO:0005858">
    <property type="term" value="C:axonemal dynein complex"/>
    <property type="evidence" value="ECO:0007669"/>
    <property type="project" value="TreeGrafter"/>
</dbReference>
<evidence type="ECO:0000256" key="15">
    <source>
        <dbReference type="SAM" id="MobiDB-lite"/>
    </source>
</evidence>
<dbReference type="FunFam" id="1.20.920.20:FF:000003">
    <property type="entry name" value="Dynein axonemal heavy chain 17"/>
    <property type="match status" value="1"/>
</dbReference>
<dbReference type="GO" id="GO:0005524">
    <property type="term" value="F:ATP binding"/>
    <property type="evidence" value="ECO:0007669"/>
    <property type="project" value="UniProtKB-KW"/>
</dbReference>
<dbReference type="GO" id="GO:0005874">
    <property type="term" value="C:microtubule"/>
    <property type="evidence" value="ECO:0007669"/>
    <property type="project" value="UniProtKB-KW"/>
</dbReference>
<dbReference type="Gene3D" id="3.40.50.300">
    <property type="entry name" value="P-loop containing nucleotide triphosphate hydrolases"/>
    <property type="match status" value="5"/>
</dbReference>
<evidence type="ECO:0000313" key="27">
    <source>
        <dbReference type="EMBL" id="KAK4884824.1"/>
    </source>
</evidence>
<evidence type="ECO:0000256" key="14">
    <source>
        <dbReference type="SAM" id="Coils"/>
    </source>
</evidence>
<dbReference type="FunFam" id="3.40.50.300:FF:000049">
    <property type="entry name" value="Dynein, axonemal, heavy chain 5"/>
    <property type="match status" value="1"/>
</dbReference>
<dbReference type="Pfam" id="PF08385">
    <property type="entry name" value="DHC_N1"/>
    <property type="match status" value="1"/>
</dbReference>
<dbReference type="GO" id="GO:0008569">
    <property type="term" value="F:minus-end-directed microtubule motor activity"/>
    <property type="evidence" value="ECO:0007669"/>
    <property type="project" value="InterPro"/>
</dbReference>
<keyword evidence="7" id="KW-0067">ATP-binding</keyword>
<dbReference type="Pfam" id="PF12775">
    <property type="entry name" value="AAA_7"/>
    <property type="match status" value="1"/>
</dbReference>
<evidence type="ECO:0000256" key="2">
    <source>
        <dbReference type="ARBA" id="ARBA00008887"/>
    </source>
</evidence>
<accession>A0AAN7Q3P0</accession>
<feature type="domain" description="Dynein heavy chain tail" evidence="17">
    <location>
        <begin position="96"/>
        <end position="662"/>
    </location>
</feature>
<dbReference type="EMBL" id="JARPUR010000001">
    <property type="protein sequence ID" value="KAK4884824.1"/>
    <property type="molecule type" value="Genomic_DNA"/>
</dbReference>
<dbReference type="SUPFAM" id="SSF52540">
    <property type="entry name" value="P-loop containing nucleoside triphosphate hydrolases"/>
    <property type="match status" value="4"/>
</dbReference>
<feature type="domain" description="Dynein heavy chain C-terminal" evidence="26">
    <location>
        <begin position="4133"/>
        <end position="4411"/>
    </location>
</feature>
<dbReference type="GO" id="GO:0007018">
    <property type="term" value="P:microtubule-based movement"/>
    <property type="evidence" value="ECO:0007669"/>
    <property type="project" value="InterPro"/>
</dbReference>
<dbReference type="InterPro" id="IPR013594">
    <property type="entry name" value="Dynein_heavy_tail"/>
</dbReference>
<evidence type="ECO:0000256" key="6">
    <source>
        <dbReference type="ARBA" id="ARBA00022741"/>
    </source>
</evidence>
<dbReference type="FunFam" id="3.40.50.300:FF:000411">
    <property type="entry name" value="dynein heavy chain 17, axonemal"/>
    <property type="match status" value="1"/>
</dbReference>
<evidence type="ECO:0000259" key="23">
    <source>
        <dbReference type="Pfam" id="PF17852"/>
    </source>
</evidence>
<protein>
    <recommendedName>
        <fullName evidence="29">Dynein axonemal heavy chain 17</fullName>
    </recommendedName>
</protein>
<feature type="domain" description="Dynein heavy chain coiled coil stalk" evidence="20">
    <location>
        <begin position="3012"/>
        <end position="3353"/>
    </location>
</feature>
<dbReference type="Pfam" id="PF18199">
    <property type="entry name" value="Dynein_C"/>
    <property type="match status" value="1"/>
</dbReference>
<dbReference type="Gene3D" id="1.10.287.2620">
    <property type="match status" value="1"/>
</dbReference>
<dbReference type="InterPro" id="IPR024743">
    <property type="entry name" value="Dynein_HC_stalk"/>
</dbReference>
<dbReference type="InterPro" id="IPR013602">
    <property type="entry name" value="Dynein_heavy_linker"/>
</dbReference>
<dbReference type="Pfam" id="PF03028">
    <property type="entry name" value="Dynein_heavy"/>
    <property type="match status" value="1"/>
</dbReference>
<dbReference type="InterPro" id="IPR043157">
    <property type="entry name" value="Dynein_AAA1S"/>
</dbReference>
<evidence type="ECO:0000259" key="26">
    <source>
        <dbReference type="Pfam" id="PF18199"/>
    </source>
</evidence>
<evidence type="ECO:0000313" key="28">
    <source>
        <dbReference type="Proteomes" id="UP001353858"/>
    </source>
</evidence>
<comment type="similarity">
    <text evidence="2">Belongs to the dynein heavy chain family.</text>
</comment>
<name>A0AAN7Q3P0_9COLE</name>
<feature type="coiled-coil region" evidence="14">
    <location>
        <begin position="1203"/>
        <end position="1230"/>
    </location>
</feature>
<evidence type="ECO:0000256" key="10">
    <source>
        <dbReference type="ARBA" id="ARBA00023069"/>
    </source>
</evidence>
<dbReference type="Gene3D" id="1.10.8.1220">
    <property type="match status" value="1"/>
</dbReference>
<reference evidence="28" key="1">
    <citation type="submission" date="2023-01" db="EMBL/GenBank/DDBJ databases">
        <title>Key to firefly adult light organ development and bioluminescence: homeobox transcription factors regulate luciferase expression and transportation to peroxisome.</title>
        <authorList>
            <person name="Fu X."/>
        </authorList>
    </citation>
    <scope>NUCLEOTIDE SEQUENCE [LARGE SCALE GENOMIC DNA]</scope>
</reference>
<feature type="domain" description="Dynein heavy chain AAA lid" evidence="25">
    <location>
        <begin position="3990"/>
        <end position="4126"/>
    </location>
</feature>
<dbReference type="Pfam" id="PF12777">
    <property type="entry name" value="MT"/>
    <property type="match status" value="1"/>
</dbReference>
<dbReference type="FunFam" id="3.20.180.20:FF:000001">
    <property type="entry name" value="Dynein axonemal heavy chain 5"/>
    <property type="match status" value="1"/>
</dbReference>
<dbReference type="Pfam" id="PF18198">
    <property type="entry name" value="AAA_lid_11"/>
    <property type="match status" value="1"/>
</dbReference>
<evidence type="ECO:0008006" key="29">
    <source>
        <dbReference type="Google" id="ProtNLM"/>
    </source>
</evidence>
<dbReference type="FunFam" id="1.20.140.100:FF:000001">
    <property type="entry name" value="dynein heavy chain 17, axonemal"/>
    <property type="match status" value="1"/>
</dbReference>
<dbReference type="FunFam" id="1.20.920.30:FF:000003">
    <property type="entry name" value="Dynein axonemal heavy chain 17"/>
    <property type="match status" value="1"/>
</dbReference>
<evidence type="ECO:0000256" key="12">
    <source>
        <dbReference type="ARBA" id="ARBA00023212"/>
    </source>
</evidence>
<feature type="domain" description="Dynein heavy chain ATP-binding dynein motor region" evidence="22">
    <location>
        <begin position="3381"/>
        <end position="3598"/>
    </location>
</feature>
<dbReference type="Gene3D" id="3.10.490.20">
    <property type="match status" value="1"/>
</dbReference>
<keyword evidence="11" id="KW-0505">Motor protein</keyword>
<dbReference type="Gene3D" id="1.20.58.1120">
    <property type="match status" value="1"/>
</dbReference>
<feature type="coiled-coil region" evidence="14">
    <location>
        <begin position="3054"/>
        <end position="3081"/>
    </location>
</feature>